<comment type="caution">
    <text evidence="3">The sequence shown here is derived from an EMBL/GenBank/DDBJ whole genome shotgun (WGS) entry which is preliminary data.</text>
</comment>
<evidence type="ECO:0000256" key="2">
    <source>
        <dbReference type="SAM" id="SignalP"/>
    </source>
</evidence>
<reference evidence="3 4" key="1">
    <citation type="submission" date="2024-04" db="EMBL/GenBank/DDBJ databases">
        <title>The reference genome of an endangered Asteraceae, Deinandra increscens subsp. villosa, native to the Central Coast of California.</title>
        <authorList>
            <person name="Guilliams M."/>
            <person name="Hasenstab-Lehman K."/>
            <person name="Meyer R."/>
            <person name="Mcevoy S."/>
        </authorList>
    </citation>
    <scope>NUCLEOTIDE SEQUENCE [LARGE SCALE GENOMIC DNA]</scope>
    <source>
        <tissue evidence="3">Leaf</tissue>
    </source>
</reference>
<feature type="chain" id="PRO_5042839969" evidence="2">
    <location>
        <begin position="26"/>
        <end position="132"/>
    </location>
</feature>
<organism evidence="3 4">
    <name type="scientific">Deinandra increscens subsp. villosa</name>
    <dbReference type="NCBI Taxonomy" id="3103831"/>
    <lineage>
        <taxon>Eukaryota</taxon>
        <taxon>Viridiplantae</taxon>
        <taxon>Streptophyta</taxon>
        <taxon>Embryophyta</taxon>
        <taxon>Tracheophyta</taxon>
        <taxon>Spermatophyta</taxon>
        <taxon>Magnoliopsida</taxon>
        <taxon>eudicotyledons</taxon>
        <taxon>Gunneridae</taxon>
        <taxon>Pentapetalae</taxon>
        <taxon>asterids</taxon>
        <taxon>campanulids</taxon>
        <taxon>Asterales</taxon>
        <taxon>Asteraceae</taxon>
        <taxon>Asteroideae</taxon>
        <taxon>Heliantheae alliance</taxon>
        <taxon>Madieae</taxon>
        <taxon>Madiinae</taxon>
        <taxon>Deinandra</taxon>
    </lineage>
</organism>
<feature type="transmembrane region" description="Helical" evidence="1">
    <location>
        <begin position="111"/>
        <end position="131"/>
    </location>
</feature>
<feature type="signal peptide" evidence="2">
    <location>
        <begin position="1"/>
        <end position="25"/>
    </location>
</feature>
<keyword evidence="2" id="KW-0732">Signal</keyword>
<proteinExistence type="predicted"/>
<protein>
    <submittedName>
        <fullName evidence="3">Uncharacterized protein</fullName>
    </submittedName>
</protein>
<name>A0AAP0CU84_9ASTR</name>
<gene>
    <name evidence="3" type="ORF">SSX86_016986</name>
</gene>
<keyword evidence="4" id="KW-1185">Reference proteome</keyword>
<dbReference type="Proteomes" id="UP001408789">
    <property type="component" value="Unassembled WGS sequence"/>
</dbReference>
<accession>A0AAP0CU84</accession>
<sequence>MPIKLPSNILLFLIITVAVTVTVTASPISFVSDSDLLRLPSDDGISASLCPLSVNPGSCPIKCFRPDPVCGVDNVTYWCGCPEAGCAGVRVAKVGFCDFENGGSGQVSGQALLLVHIVWLILLGFFVLFGLF</sequence>
<dbReference type="PANTHER" id="PTHR34376:SF4">
    <property type="entry name" value="KAZAL-LIKE DOMAIN-CONTAINING PROTEIN"/>
    <property type="match status" value="1"/>
</dbReference>
<evidence type="ECO:0000313" key="4">
    <source>
        <dbReference type="Proteomes" id="UP001408789"/>
    </source>
</evidence>
<evidence type="ECO:0000313" key="3">
    <source>
        <dbReference type="EMBL" id="KAK9063116.1"/>
    </source>
</evidence>
<keyword evidence="1" id="KW-0472">Membrane</keyword>
<evidence type="ECO:0000256" key="1">
    <source>
        <dbReference type="SAM" id="Phobius"/>
    </source>
</evidence>
<keyword evidence="1" id="KW-0812">Transmembrane</keyword>
<dbReference type="EMBL" id="JBCNJP010000018">
    <property type="protein sequence ID" value="KAK9063116.1"/>
    <property type="molecule type" value="Genomic_DNA"/>
</dbReference>
<dbReference type="PANTHER" id="PTHR34376">
    <property type="entry name" value="SERINE PROTEASE INHIBITOR, KAZAL-TYPE FAMILY PROTEIN"/>
    <property type="match status" value="1"/>
</dbReference>
<dbReference type="AlphaFoldDB" id="A0AAP0CU84"/>
<keyword evidence="1" id="KW-1133">Transmembrane helix</keyword>